<organism evidence="2 3">
    <name type="scientific">Alteromonas macleodii</name>
    <name type="common">Pseudoalteromonas macleodii</name>
    <dbReference type="NCBI Taxonomy" id="28108"/>
    <lineage>
        <taxon>Bacteria</taxon>
        <taxon>Pseudomonadati</taxon>
        <taxon>Pseudomonadota</taxon>
        <taxon>Gammaproteobacteria</taxon>
        <taxon>Alteromonadales</taxon>
        <taxon>Alteromonadaceae</taxon>
        <taxon>Alteromonas/Salinimonas group</taxon>
        <taxon>Alteromonas</taxon>
    </lineage>
</organism>
<feature type="transmembrane region" description="Helical" evidence="1">
    <location>
        <begin position="21"/>
        <end position="47"/>
    </location>
</feature>
<dbReference type="EMBL" id="LR812090">
    <property type="protein sequence ID" value="CAB9495768.1"/>
    <property type="molecule type" value="Genomic_DNA"/>
</dbReference>
<feature type="transmembrane region" description="Helical" evidence="1">
    <location>
        <begin position="85"/>
        <end position="106"/>
    </location>
</feature>
<dbReference type="GO" id="GO:0016020">
    <property type="term" value="C:membrane"/>
    <property type="evidence" value="ECO:0007669"/>
    <property type="project" value="InterPro"/>
</dbReference>
<dbReference type="GO" id="GO:0015097">
    <property type="term" value="F:mercury ion transmembrane transporter activity"/>
    <property type="evidence" value="ECO:0007669"/>
    <property type="project" value="InterPro"/>
</dbReference>
<accession>A0A6T9Y798</accession>
<dbReference type="InterPro" id="IPR004891">
    <property type="entry name" value="Mercury-R_MerC"/>
</dbReference>
<keyword evidence="1" id="KW-1133">Transmembrane helix</keyword>
<dbReference type="AlphaFoldDB" id="A0A6T9Y798"/>
<evidence type="ECO:0000256" key="1">
    <source>
        <dbReference type="SAM" id="Phobius"/>
    </source>
</evidence>
<protein>
    <recommendedName>
        <fullName evidence="4">MerC mercury resistance protein</fullName>
    </recommendedName>
</protein>
<dbReference type="Proteomes" id="UP000509458">
    <property type="component" value="Chromosome"/>
</dbReference>
<feature type="transmembrane region" description="Helical" evidence="1">
    <location>
        <begin position="118"/>
        <end position="136"/>
    </location>
</feature>
<keyword evidence="1" id="KW-0472">Membrane</keyword>
<keyword evidence="1" id="KW-0812">Transmembrane</keyword>
<reference evidence="2 3" key="1">
    <citation type="submission" date="2020-06" db="EMBL/GenBank/DDBJ databases">
        <authorList>
            <person name="Duchaud E."/>
        </authorList>
    </citation>
    <scope>NUCLEOTIDE SEQUENCE [LARGE SCALE GENOMIC DNA]</scope>
    <source>
        <strain evidence="2">Alteromonas fortis</strain>
    </source>
</reference>
<name>A0A6T9Y798_ALTMA</name>
<dbReference type="RefSeq" id="WP_232091252.1">
    <property type="nucleotide sequence ID" value="NZ_LR812090.1"/>
</dbReference>
<sequence>MNSITQGSSAVPKVQLISDRIAMILSSLCVIHCLLTPILLISIPALASVSILNDETFHQILLFFVLPVGAFALSVGYLHHKNKWVVLAGATGLTLLSSPLLVEWVGLGHEVLGEYGEVIITVIASFVIVSAHIANYRLREATQGSTCEERERAQSHTY</sequence>
<gene>
    <name evidence="2" type="ORF">ALFOR1_70137</name>
</gene>
<feature type="transmembrane region" description="Helical" evidence="1">
    <location>
        <begin position="59"/>
        <end position="78"/>
    </location>
</feature>
<evidence type="ECO:0000313" key="3">
    <source>
        <dbReference type="Proteomes" id="UP000509458"/>
    </source>
</evidence>
<evidence type="ECO:0000313" key="2">
    <source>
        <dbReference type="EMBL" id="CAB9495768.1"/>
    </source>
</evidence>
<dbReference type="Pfam" id="PF03203">
    <property type="entry name" value="MerC"/>
    <property type="match status" value="1"/>
</dbReference>
<evidence type="ECO:0008006" key="4">
    <source>
        <dbReference type="Google" id="ProtNLM"/>
    </source>
</evidence>
<proteinExistence type="predicted"/>